<feature type="transmembrane region" description="Helical" evidence="8">
    <location>
        <begin position="173"/>
        <end position="190"/>
    </location>
</feature>
<organism evidence="10 11">
    <name type="scientific">Streptomyces boncukensis</name>
    <dbReference type="NCBI Taxonomy" id="2711219"/>
    <lineage>
        <taxon>Bacteria</taxon>
        <taxon>Bacillati</taxon>
        <taxon>Actinomycetota</taxon>
        <taxon>Actinomycetes</taxon>
        <taxon>Kitasatosporales</taxon>
        <taxon>Streptomycetaceae</taxon>
        <taxon>Streptomyces</taxon>
    </lineage>
</organism>
<dbReference type="PROSITE" id="PS50850">
    <property type="entry name" value="MFS"/>
    <property type="match status" value="1"/>
</dbReference>
<keyword evidence="11" id="KW-1185">Reference proteome</keyword>
<keyword evidence="4 8" id="KW-0812">Transmembrane</keyword>
<dbReference type="Pfam" id="PF07690">
    <property type="entry name" value="MFS_1"/>
    <property type="match status" value="1"/>
</dbReference>
<comment type="caution">
    <text evidence="10">The sequence shown here is derived from an EMBL/GenBank/DDBJ whole genome shotgun (WGS) entry which is preliminary data.</text>
</comment>
<name>A0A6G4WVR5_9ACTN</name>
<evidence type="ECO:0000256" key="5">
    <source>
        <dbReference type="ARBA" id="ARBA00022989"/>
    </source>
</evidence>
<evidence type="ECO:0000256" key="2">
    <source>
        <dbReference type="ARBA" id="ARBA00022448"/>
    </source>
</evidence>
<evidence type="ECO:0000256" key="1">
    <source>
        <dbReference type="ARBA" id="ARBA00004651"/>
    </source>
</evidence>
<feature type="transmembrane region" description="Helical" evidence="8">
    <location>
        <begin position="114"/>
        <end position="137"/>
    </location>
</feature>
<evidence type="ECO:0000256" key="6">
    <source>
        <dbReference type="ARBA" id="ARBA00023136"/>
    </source>
</evidence>
<keyword evidence="7" id="KW-0046">Antibiotic resistance</keyword>
<keyword evidence="2" id="KW-0813">Transport</keyword>
<evidence type="ECO:0000313" key="10">
    <source>
        <dbReference type="EMBL" id="NGO68942.1"/>
    </source>
</evidence>
<proteinExistence type="predicted"/>
<reference evidence="10 11" key="1">
    <citation type="submission" date="2020-02" db="EMBL/GenBank/DDBJ databases">
        <title>Whole-genome analyses of novel actinobacteria.</title>
        <authorList>
            <person name="Sahin N."/>
            <person name="Tatar D."/>
        </authorList>
    </citation>
    <scope>NUCLEOTIDE SEQUENCE [LARGE SCALE GENOMIC DNA]</scope>
    <source>
        <strain evidence="10 11">SB3404</strain>
    </source>
</reference>
<feature type="domain" description="Major facilitator superfamily (MFS) profile" evidence="9">
    <location>
        <begin position="18"/>
        <end position="202"/>
    </location>
</feature>
<keyword evidence="3" id="KW-1003">Cell membrane</keyword>
<evidence type="ECO:0000256" key="7">
    <source>
        <dbReference type="ARBA" id="ARBA00023251"/>
    </source>
</evidence>
<feature type="transmembrane region" description="Helical" evidence="8">
    <location>
        <begin position="20"/>
        <end position="40"/>
    </location>
</feature>
<dbReference type="Proteomes" id="UP000477722">
    <property type="component" value="Unassembled WGS sequence"/>
</dbReference>
<keyword evidence="6 8" id="KW-0472">Membrane</keyword>
<dbReference type="PANTHER" id="PTHR42718:SF46">
    <property type="entry name" value="BLR6921 PROTEIN"/>
    <property type="match status" value="1"/>
</dbReference>
<sequence>MSDTHTSARAEAGPRPGTLVILLFISTLGMMGGVAIQPVIEVIRQSLGVGGTAGGLVLTAHGLAVAVASPLIGRLTDRVGPRLPLAAGLAVFGLAGGAGLFVDSYPALIASRLLLGVGIAAVFTCSTAALLAAYSGAERDRVMGWRTTAFTVGGVIYPLAAGALGNLSWHAPFAVYLIGLPLGAALLYTLPPGRPAGAGAEG</sequence>
<dbReference type="GO" id="GO:0022857">
    <property type="term" value="F:transmembrane transporter activity"/>
    <property type="evidence" value="ECO:0007669"/>
    <property type="project" value="InterPro"/>
</dbReference>
<dbReference type="PANTHER" id="PTHR42718">
    <property type="entry name" value="MAJOR FACILITATOR SUPERFAMILY MULTIDRUG TRANSPORTER MFSC"/>
    <property type="match status" value="1"/>
</dbReference>
<accession>A0A6G4WVR5</accession>
<dbReference type="GO" id="GO:0005886">
    <property type="term" value="C:plasma membrane"/>
    <property type="evidence" value="ECO:0007669"/>
    <property type="project" value="UniProtKB-SubCell"/>
</dbReference>
<evidence type="ECO:0000259" key="9">
    <source>
        <dbReference type="PROSITE" id="PS50850"/>
    </source>
</evidence>
<evidence type="ECO:0000256" key="8">
    <source>
        <dbReference type="SAM" id="Phobius"/>
    </source>
</evidence>
<gene>
    <name evidence="10" type="ORF">G5C65_11360</name>
</gene>
<dbReference type="AlphaFoldDB" id="A0A6G4WVR5"/>
<dbReference type="RefSeq" id="WP_165298637.1">
    <property type="nucleotide sequence ID" value="NZ_JAAKZZ010000086.1"/>
</dbReference>
<feature type="non-terminal residue" evidence="10">
    <location>
        <position position="202"/>
    </location>
</feature>
<dbReference type="EMBL" id="JAAKZZ010000086">
    <property type="protein sequence ID" value="NGO68942.1"/>
    <property type="molecule type" value="Genomic_DNA"/>
</dbReference>
<dbReference type="InterPro" id="IPR011701">
    <property type="entry name" value="MFS"/>
</dbReference>
<dbReference type="SUPFAM" id="SSF103473">
    <property type="entry name" value="MFS general substrate transporter"/>
    <property type="match status" value="1"/>
</dbReference>
<evidence type="ECO:0000256" key="3">
    <source>
        <dbReference type="ARBA" id="ARBA00022475"/>
    </source>
</evidence>
<dbReference type="Gene3D" id="1.20.1250.20">
    <property type="entry name" value="MFS general substrate transporter like domains"/>
    <property type="match status" value="1"/>
</dbReference>
<dbReference type="InterPro" id="IPR036259">
    <property type="entry name" value="MFS_trans_sf"/>
</dbReference>
<comment type="subcellular location">
    <subcellularLocation>
        <location evidence="1">Cell membrane</location>
        <topology evidence="1">Multi-pass membrane protein</topology>
    </subcellularLocation>
</comment>
<feature type="transmembrane region" description="Helical" evidence="8">
    <location>
        <begin position="149"/>
        <end position="167"/>
    </location>
</feature>
<evidence type="ECO:0000256" key="4">
    <source>
        <dbReference type="ARBA" id="ARBA00022692"/>
    </source>
</evidence>
<dbReference type="InterPro" id="IPR020846">
    <property type="entry name" value="MFS_dom"/>
</dbReference>
<feature type="transmembrane region" description="Helical" evidence="8">
    <location>
        <begin position="52"/>
        <end position="71"/>
    </location>
</feature>
<keyword evidence="5 8" id="KW-1133">Transmembrane helix</keyword>
<protein>
    <submittedName>
        <fullName evidence="10">MFS transporter</fullName>
    </submittedName>
</protein>
<evidence type="ECO:0000313" key="11">
    <source>
        <dbReference type="Proteomes" id="UP000477722"/>
    </source>
</evidence>
<feature type="transmembrane region" description="Helical" evidence="8">
    <location>
        <begin position="83"/>
        <end position="102"/>
    </location>
</feature>
<dbReference type="GO" id="GO:0046677">
    <property type="term" value="P:response to antibiotic"/>
    <property type="evidence" value="ECO:0007669"/>
    <property type="project" value="UniProtKB-KW"/>
</dbReference>